<dbReference type="AlphaFoldDB" id="A0A235BUS1"/>
<evidence type="ECO:0000256" key="2">
    <source>
        <dbReference type="SAM" id="Phobius"/>
    </source>
</evidence>
<evidence type="ECO:0000313" key="4">
    <source>
        <dbReference type="Proteomes" id="UP000215215"/>
    </source>
</evidence>
<feature type="transmembrane region" description="Helical" evidence="2">
    <location>
        <begin position="128"/>
        <end position="146"/>
    </location>
</feature>
<reference evidence="3 4" key="1">
    <citation type="submission" date="2017-07" db="EMBL/GenBank/DDBJ databases">
        <title>Recovery of genomes from metagenomes via a dereplication, aggregation, and scoring strategy.</title>
        <authorList>
            <person name="Sieber C.M."/>
            <person name="Probst A.J."/>
            <person name="Sharrar A."/>
            <person name="Thomas B.C."/>
            <person name="Hess M."/>
            <person name="Tringe S.G."/>
            <person name="Banfield J.F."/>
        </authorList>
    </citation>
    <scope>NUCLEOTIDE SEQUENCE [LARGE SCALE GENOMIC DNA]</scope>
    <source>
        <strain evidence="3">JGI_Cruoil_03_44_89</strain>
    </source>
</reference>
<comment type="caution">
    <text evidence="3">The sequence shown here is derived from an EMBL/GenBank/DDBJ whole genome shotgun (WGS) entry which is preliminary data.</text>
</comment>
<gene>
    <name evidence="3" type="ORF">CH333_06065</name>
</gene>
<organism evidence="3 4">
    <name type="scientific">candidate division WOR-3 bacterium JGI_Cruoil_03_44_89</name>
    <dbReference type="NCBI Taxonomy" id="1973748"/>
    <lineage>
        <taxon>Bacteria</taxon>
        <taxon>Bacteria division WOR-3</taxon>
    </lineage>
</organism>
<evidence type="ECO:0000256" key="1">
    <source>
        <dbReference type="SAM" id="Coils"/>
    </source>
</evidence>
<proteinExistence type="predicted"/>
<feature type="coiled-coil region" evidence="1">
    <location>
        <begin position="479"/>
        <end position="687"/>
    </location>
</feature>
<evidence type="ECO:0000313" key="3">
    <source>
        <dbReference type="EMBL" id="OYD15325.1"/>
    </source>
</evidence>
<keyword evidence="2" id="KW-0812">Transmembrane</keyword>
<accession>A0A235BUS1</accession>
<keyword evidence="2" id="KW-0472">Membrane</keyword>
<keyword evidence="1" id="KW-0175">Coiled coil</keyword>
<dbReference type="EMBL" id="NOZQ01000130">
    <property type="protein sequence ID" value="OYD15325.1"/>
    <property type="molecule type" value="Genomic_DNA"/>
</dbReference>
<sequence length="1038" mass="118049">MLRLRRNVLLVSLLEGLVPPLLGFSIFALLDGLFILPGLVRVIWVILVSLVFVTFFVWNIARVPGKSEIAWRLEKLHPEFQGRLATVVDYNSSKDYLGYSTELLKRTEEDALRTLEGINLSELFIKRFYIAISSLLVLSLFITFGANRHTFLRFLHPRTPYFSLNITVEPDRTEIGGYSDVYITPKEISPRAVWLVINDAETKRVRRLADSNVFHQRIENLRESMRVYAFLSDVKTGEKRIEVLIPPMLKDWTYEYTYPSYTGLPQYIQRRGDIYGLVGTSVRFRGESNVPLKRVILINKNGDSTGITPSEHFFETNLVVTNPDTLNVLLEGTSGLLSKENEMVINAYPDDYPRIDILSPPQFIDVPREMEIDIKYRFADDFGVKGVFLTSIFRDDTSRKEIARFNPPPVDSFGALTWDFSDIVMLPGDTLLYRLTAHDNDTFKGPKATSTPLYRIRFPLLGELYEEIASETDEVSSSMESVMEKLDKLHKRIEALTEKDELSARDRETIENIISKHEEVESELAEVTKMTKELVDRMESTIFLDEETLEKMRKVDELMKELETEEVKKAREKLRETLQKNPELLKEALKNFNITEEEFKKRLENTIDFLQKLKHSQQLQDIVNKLDEIQKRHDELKEALEKGANPEELASDENLLKEEMEGLTRALEELSQKASEMGNELLKESKNAEGITNSMQKAAGSMQMGNTPSSLMNKISEDLSTLSQNLRGLQNMMMGGFSEEMKRELRKKQLASIALSLEQEDILREKNASEFADRENALSEGISTLRDDLSSFLSSLRCSKGEGTTRLLESALSEAKKGSKRAGHGDMKGALRSGSRSMELLNAVAFELFALEDGMKGMAGGTPSLAQFFQSLAQMAQAQIGLNQLAQSLFPMGMGGQNSQSELAELARRQAELARSLREMAKGTEGRVLGDLEGVANDMESVASDIEKYGVTEEILKRQTKLLKYLLTAQKSIYKERESVRRISKPGREFSDIVAPDSLVLETKRGVSQRDVLEALKEQYPRQYERLIRAYFRSLLTE</sequence>
<keyword evidence="2" id="KW-1133">Transmembrane helix</keyword>
<feature type="transmembrane region" description="Helical" evidence="2">
    <location>
        <begin position="42"/>
        <end position="61"/>
    </location>
</feature>
<evidence type="ECO:0008006" key="5">
    <source>
        <dbReference type="Google" id="ProtNLM"/>
    </source>
</evidence>
<feature type="transmembrane region" description="Helical" evidence="2">
    <location>
        <begin position="7"/>
        <end position="30"/>
    </location>
</feature>
<dbReference type="Proteomes" id="UP000215215">
    <property type="component" value="Unassembled WGS sequence"/>
</dbReference>
<protein>
    <recommendedName>
        <fullName evidence="5">DUF4175 domain-containing protein</fullName>
    </recommendedName>
</protein>
<name>A0A235BUS1_UNCW3</name>